<evidence type="ECO:0000313" key="10">
    <source>
        <dbReference type="Proteomes" id="UP000488521"/>
    </source>
</evidence>
<evidence type="ECO:0000313" key="6">
    <source>
        <dbReference type="Proteomes" id="UP000283616"/>
    </source>
</evidence>
<evidence type="ECO:0000313" key="7">
    <source>
        <dbReference type="Proteomes" id="UP000436825"/>
    </source>
</evidence>
<dbReference type="EMBL" id="WCRS01000002">
    <property type="protein sequence ID" value="KAB4478151.1"/>
    <property type="molecule type" value="Genomic_DNA"/>
</dbReference>
<dbReference type="EMBL" id="WCRW01000005">
    <property type="protein sequence ID" value="KAB4456739.1"/>
    <property type="molecule type" value="Genomic_DNA"/>
</dbReference>
<dbReference type="AlphaFoldDB" id="A0A415M1G4"/>
<dbReference type="Proteomes" id="UP000488521">
    <property type="component" value="Unassembled WGS sequence"/>
</dbReference>
<dbReference type="Proteomes" id="UP000436858">
    <property type="component" value="Unassembled WGS sequence"/>
</dbReference>
<dbReference type="EMBL" id="WCRY01000017">
    <property type="protein sequence ID" value="KAB4479673.1"/>
    <property type="molecule type" value="Genomic_DNA"/>
</dbReference>
<dbReference type="EMBL" id="QROV01000009">
    <property type="protein sequence ID" value="RHL60032.1"/>
    <property type="molecule type" value="Genomic_DNA"/>
</dbReference>
<protein>
    <submittedName>
        <fullName evidence="5">Uncharacterized protein</fullName>
    </submittedName>
</protein>
<evidence type="ECO:0000313" key="2">
    <source>
        <dbReference type="EMBL" id="KAB4456739.1"/>
    </source>
</evidence>
<evidence type="ECO:0000313" key="1">
    <source>
        <dbReference type="EMBL" id="KAB4452250.1"/>
    </source>
</evidence>
<evidence type="ECO:0000313" key="3">
    <source>
        <dbReference type="EMBL" id="KAB4478151.1"/>
    </source>
</evidence>
<evidence type="ECO:0000313" key="8">
    <source>
        <dbReference type="Proteomes" id="UP000436858"/>
    </source>
</evidence>
<gene>
    <name evidence="5" type="ORF">DW011_09700</name>
    <name evidence="3" type="ORF">GAN59_04380</name>
    <name evidence="2" type="ORF">GAN75_09115</name>
    <name evidence="4" type="ORF">GAN91_17260</name>
    <name evidence="1" type="ORF">GAN93_11640</name>
</gene>
<dbReference type="Proteomes" id="UP000460317">
    <property type="component" value="Unassembled WGS sequence"/>
</dbReference>
<dbReference type="Proteomes" id="UP000436825">
    <property type="component" value="Unassembled WGS sequence"/>
</dbReference>
<dbReference type="Proteomes" id="UP000283616">
    <property type="component" value="Unassembled WGS sequence"/>
</dbReference>
<reference evidence="7 8" key="2">
    <citation type="journal article" date="2019" name="Nat. Med.">
        <title>A library of human gut bacterial isolates paired with longitudinal multiomics data enables mechanistic microbiome research.</title>
        <authorList>
            <person name="Poyet M."/>
            <person name="Groussin M."/>
            <person name="Gibbons S.M."/>
            <person name="Avila-Pacheco J."/>
            <person name="Jiang X."/>
            <person name="Kearney S.M."/>
            <person name="Perrotta A.R."/>
            <person name="Berdy B."/>
            <person name="Zhao S."/>
            <person name="Lieberman T.D."/>
            <person name="Swanson P.K."/>
            <person name="Smith M."/>
            <person name="Roesemann S."/>
            <person name="Alexander J.E."/>
            <person name="Rich S.A."/>
            <person name="Livny J."/>
            <person name="Vlamakis H."/>
            <person name="Clish C."/>
            <person name="Bullock K."/>
            <person name="Deik A."/>
            <person name="Scott J."/>
            <person name="Pierce K.A."/>
            <person name="Xavier R.J."/>
            <person name="Alm E.J."/>
        </authorList>
    </citation>
    <scope>NUCLEOTIDE SEQUENCE [LARGE SCALE GENOMIC DNA]</scope>
    <source>
        <strain evidence="3 10">BIOML-A156</strain>
        <strain evidence="2 7">BIOML-A160</strain>
        <strain evidence="4 8">BIOML-A162</strain>
        <strain evidence="1 9">BIOML-A165</strain>
    </source>
</reference>
<dbReference type="EMBL" id="WCSB01000009">
    <property type="protein sequence ID" value="KAB4452250.1"/>
    <property type="molecule type" value="Genomic_DNA"/>
</dbReference>
<accession>A0A415M1G4</accession>
<comment type="caution">
    <text evidence="5">The sequence shown here is derived from an EMBL/GenBank/DDBJ whole genome shotgun (WGS) entry which is preliminary data.</text>
</comment>
<reference evidence="5 6" key="1">
    <citation type="submission" date="2018-08" db="EMBL/GenBank/DDBJ databases">
        <title>A genome reference for cultivated species of the human gut microbiota.</title>
        <authorList>
            <person name="Zou Y."/>
            <person name="Xue W."/>
            <person name="Luo G."/>
        </authorList>
    </citation>
    <scope>NUCLEOTIDE SEQUENCE [LARGE SCALE GENOMIC DNA]</scope>
    <source>
        <strain evidence="5 6">AF37-12</strain>
    </source>
</reference>
<evidence type="ECO:0000313" key="4">
    <source>
        <dbReference type="EMBL" id="KAB4479673.1"/>
    </source>
</evidence>
<organism evidence="5 6">
    <name type="scientific">Bacteroides thetaiotaomicron</name>
    <dbReference type="NCBI Taxonomy" id="818"/>
    <lineage>
        <taxon>Bacteria</taxon>
        <taxon>Pseudomonadati</taxon>
        <taxon>Bacteroidota</taxon>
        <taxon>Bacteroidia</taxon>
        <taxon>Bacteroidales</taxon>
        <taxon>Bacteroidaceae</taxon>
        <taxon>Bacteroides</taxon>
    </lineage>
</organism>
<sequence length="61" mass="7063">MFAIIYVCTKSVVNICIFCNSQRKFLKYIVYQPYKTLLKRIPLLISRTLVPSISGSVLKCF</sequence>
<evidence type="ECO:0000313" key="9">
    <source>
        <dbReference type="Proteomes" id="UP000460317"/>
    </source>
</evidence>
<evidence type="ECO:0000313" key="5">
    <source>
        <dbReference type="EMBL" id="RHL60032.1"/>
    </source>
</evidence>
<name>A0A415M1G4_BACT4</name>
<proteinExistence type="predicted"/>